<dbReference type="Proteomes" id="UP000054266">
    <property type="component" value="Unassembled WGS sequence"/>
</dbReference>
<dbReference type="PANTHER" id="PTHR37544:SF1">
    <property type="entry name" value="PHOSPHORIBOSYLAMINOIMIDAZOLE-SUCCINOCARBOXAMIDE SYNTHASE"/>
    <property type="match status" value="1"/>
</dbReference>
<accession>A0A0D2FVM6</accession>
<dbReference type="PANTHER" id="PTHR37544">
    <property type="entry name" value="SPRAY-RELATED"/>
    <property type="match status" value="1"/>
</dbReference>
<proteinExistence type="predicted"/>
<feature type="region of interest" description="Disordered" evidence="1">
    <location>
        <begin position="772"/>
        <end position="792"/>
    </location>
</feature>
<keyword evidence="2" id="KW-0472">Membrane</keyword>
<protein>
    <submittedName>
        <fullName evidence="3">Uncharacterized protein</fullName>
    </submittedName>
</protein>
<dbReference type="EMBL" id="KN846957">
    <property type="protein sequence ID" value="KIW70530.1"/>
    <property type="molecule type" value="Genomic_DNA"/>
</dbReference>
<feature type="transmembrane region" description="Helical" evidence="2">
    <location>
        <begin position="289"/>
        <end position="311"/>
    </location>
</feature>
<feature type="transmembrane region" description="Helical" evidence="2">
    <location>
        <begin position="69"/>
        <end position="89"/>
    </location>
</feature>
<evidence type="ECO:0000256" key="1">
    <source>
        <dbReference type="SAM" id="MobiDB-lite"/>
    </source>
</evidence>
<name>A0A0D2FVM6_9EURO</name>
<reference evidence="3 4" key="1">
    <citation type="submission" date="2015-01" db="EMBL/GenBank/DDBJ databases">
        <title>The Genome Sequence of Capronia semiimmersa CBS27337.</title>
        <authorList>
            <consortium name="The Broad Institute Genomics Platform"/>
            <person name="Cuomo C."/>
            <person name="de Hoog S."/>
            <person name="Gorbushina A."/>
            <person name="Stielow B."/>
            <person name="Teixiera M."/>
            <person name="Abouelleil A."/>
            <person name="Chapman S.B."/>
            <person name="Priest M."/>
            <person name="Young S.K."/>
            <person name="Wortman J."/>
            <person name="Nusbaum C."/>
            <person name="Birren B."/>
        </authorList>
    </citation>
    <scope>NUCLEOTIDE SEQUENCE [LARGE SCALE GENOMIC DNA]</scope>
    <source>
        <strain evidence="3 4">CBS 27337</strain>
    </source>
</reference>
<keyword evidence="2" id="KW-1133">Transmembrane helix</keyword>
<feature type="compositionally biased region" description="Basic residues" evidence="1">
    <location>
        <begin position="772"/>
        <end position="785"/>
    </location>
</feature>
<feature type="region of interest" description="Disordered" evidence="1">
    <location>
        <begin position="821"/>
        <end position="852"/>
    </location>
</feature>
<keyword evidence="4" id="KW-1185">Reference proteome</keyword>
<evidence type="ECO:0000313" key="4">
    <source>
        <dbReference type="Proteomes" id="UP000054266"/>
    </source>
</evidence>
<gene>
    <name evidence="3" type="ORF">PV04_02792</name>
</gene>
<dbReference type="InterPro" id="IPR021840">
    <property type="entry name" value="DUF3433"/>
</dbReference>
<sequence length="852" mass="93070">MFALMSMLNESYNLETFLDPTIMSSAASTIFNRVAAQMAHYKLSEASAWKTSGTKQYIEHRVFAERLPTIILCSVFGLLAMLSIIIIIVRARDVVLQPPNSIITQAALLSASEKLRTQLKSTGRLSDKDLGRFLYSRNFGSVTKQEATTHHFTIEPDDEEVAFRVSGKAEKGWHPFSAKTYFLVLVVILYLGIIAGLEIVRHFSESASGFVQLHISQRAAATWATTVPAAVMVLTRLLFQSLAFSIMVFAPYAALARTKGSIHAITTESIVGQVSLVSSWLSIRAHEPAALLVSFMMMMGSFLTIVVSGLYSAEGFGLSTPVVVQTLDVFDTTWNTTGSNGNADDNQAGNVYTMIDWYGLSYPPLTYNELVFPNTRLLDVSPSQNSNATSIQVAIPATRAALNCSFAIPGQATSVYAPNAPGPGGYDVMVQGNQIEVSGACTLTSTPQIVNTTTTIPAEIFNTQGEYYSVPNEYPWSYNKPGYGVCPDFGFTFGFTGRHSNSSQNISSLTCYQMIEEIDTVTTFLWPSLVVDPKAPPVVDESSIRIVEPHTKYELGSIIANEFGSLVYAPIEPFFRHLLNGSDSVSFFDDDQNGNAGISFAKLLGPENQDRLFTAVQHVYRRYMAQAINMNMRRPISTSRSTLHMRDTGSSSKTYPASFLNPNGLCLVQNTAPRIALEAIIAAMMLCAVVAYLLTPMRNVLPHNPLTIAGTMSLLAGGSLAKKHAQGGFMPDGAELLTMSQLRVLLEDREPAGLRIGWWRSDGTPIMKSAKTKRKTRRAWSRGSKHQAATDAEDETLAAGNYFGIDFASITLRSDREADVAEREKTTKAEVSASTRLLVADHESGRQGSEGE</sequence>
<keyword evidence="2" id="KW-0812">Transmembrane</keyword>
<dbReference type="AlphaFoldDB" id="A0A0D2FVM6"/>
<organism evidence="3 4">
    <name type="scientific">Phialophora macrospora</name>
    <dbReference type="NCBI Taxonomy" id="1851006"/>
    <lineage>
        <taxon>Eukaryota</taxon>
        <taxon>Fungi</taxon>
        <taxon>Dikarya</taxon>
        <taxon>Ascomycota</taxon>
        <taxon>Pezizomycotina</taxon>
        <taxon>Eurotiomycetes</taxon>
        <taxon>Chaetothyriomycetidae</taxon>
        <taxon>Chaetothyriales</taxon>
        <taxon>Herpotrichiellaceae</taxon>
        <taxon>Phialophora</taxon>
    </lineage>
</organism>
<dbReference type="Pfam" id="PF11915">
    <property type="entry name" value="DUF3433"/>
    <property type="match status" value="1"/>
</dbReference>
<dbReference type="HOGENOM" id="CLU_003000_0_0_1"/>
<dbReference type="STRING" id="5601.A0A0D2FVM6"/>
<feature type="transmembrane region" description="Helical" evidence="2">
    <location>
        <begin position="181"/>
        <end position="200"/>
    </location>
</feature>
<evidence type="ECO:0000256" key="2">
    <source>
        <dbReference type="SAM" id="Phobius"/>
    </source>
</evidence>
<evidence type="ECO:0000313" key="3">
    <source>
        <dbReference type="EMBL" id="KIW70530.1"/>
    </source>
</evidence>